<reference evidence="1" key="2">
    <citation type="journal article" date="2021" name="PeerJ">
        <title>Extensive microbial diversity within the chicken gut microbiome revealed by metagenomics and culture.</title>
        <authorList>
            <person name="Gilroy R."/>
            <person name="Ravi A."/>
            <person name="Getino M."/>
            <person name="Pursley I."/>
            <person name="Horton D.L."/>
            <person name="Alikhan N.F."/>
            <person name="Baker D."/>
            <person name="Gharbi K."/>
            <person name="Hall N."/>
            <person name="Watson M."/>
            <person name="Adriaenssens E.M."/>
            <person name="Foster-Nyarko E."/>
            <person name="Jarju S."/>
            <person name="Secka A."/>
            <person name="Antonio M."/>
            <person name="Oren A."/>
            <person name="Chaudhuri R.R."/>
            <person name="La Ragione R."/>
            <person name="Hildebrand F."/>
            <person name="Pallen M.J."/>
        </authorList>
    </citation>
    <scope>NUCLEOTIDE SEQUENCE</scope>
    <source>
        <strain evidence="1">9366</strain>
    </source>
</reference>
<organism evidence="1 2">
    <name type="scientific">Candidatus Caccalectryoclostridium excrementigallinarum</name>
    <dbReference type="NCBI Taxonomy" id="2840710"/>
    <lineage>
        <taxon>Bacteria</taxon>
        <taxon>Bacillati</taxon>
        <taxon>Bacillota</taxon>
        <taxon>Clostridia</taxon>
        <taxon>Christensenellales</taxon>
        <taxon>Christensenellaceae</taxon>
        <taxon>Christensenellaceae incertae sedis</taxon>
        <taxon>Candidatus Caccalectryoclostridium</taxon>
    </lineage>
</organism>
<accession>A0A9D1MML6</accession>
<evidence type="ECO:0000313" key="1">
    <source>
        <dbReference type="EMBL" id="HIU62838.1"/>
    </source>
</evidence>
<dbReference type="AlphaFoldDB" id="A0A9D1MML6"/>
<sequence>MKRSDIARMQAGLQVPAGEVKALVDDLAAFDPDLAGEEEIAKVREMLDAFARQISAQPLILSLRS</sequence>
<dbReference type="EMBL" id="DVNJ01000019">
    <property type="protein sequence ID" value="HIU62838.1"/>
    <property type="molecule type" value="Genomic_DNA"/>
</dbReference>
<comment type="caution">
    <text evidence="1">The sequence shown here is derived from an EMBL/GenBank/DDBJ whole genome shotgun (WGS) entry which is preliminary data.</text>
</comment>
<dbReference type="Proteomes" id="UP000824145">
    <property type="component" value="Unassembled WGS sequence"/>
</dbReference>
<gene>
    <name evidence="1" type="ORF">IAB07_03610</name>
</gene>
<reference evidence="1" key="1">
    <citation type="submission" date="2020-10" db="EMBL/GenBank/DDBJ databases">
        <authorList>
            <person name="Gilroy R."/>
        </authorList>
    </citation>
    <scope>NUCLEOTIDE SEQUENCE</scope>
    <source>
        <strain evidence="1">9366</strain>
    </source>
</reference>
<proteinExistence type="predicted"/>
<evidence type="ECO:0000313" key="2">
    <source>
        <dbReference type="Proteomes" id="UP000824145"/>
    </source>
</evidence>
<name>A0A9D1MML6_9FIRM</name>
<protein>
    <submittedName>
        <fullName evidence="1">Uncharacterized protein</fullName>
    </submittedName>
</protein>